<organism evidence="14 15">
    <name type="scientific">Hungatella hathewayi</name>
    <dbReference type="NCBI Taxonomy" id="154046"/>
    <lineage>
        <taxon>Bacteria</taxon>
        <taxon>Bacillati</taxon>
        <taxon>Bacillota</taxon>
        <taxon>Clostridia</taxon>
        <taxon>Lachnospirales</taxon>
        <taxon>Lachnospiraceae</taxon>
        <taxon>Hungatella</taxon>
    </lineage>
</organism>
<dbReference type="Pfam" id="PF06463">
    <property type="entry name" value="Mob_synth_C"/>
    <property type="match status" value="1"/>
</dbReference>
<dbReference type="CDD" id="cd21117">
    <property type="entry name" value="Twitch_MoaA"/>
    <property type="match status" value="1"/>
</dbReference>
<feature type="binding site" evidence="12">
    <location>
        <position position="67"/>
    </location>
    <ligand>
        <name>S-adenosyl-L-methionine</name>
        <dbReference type="ChEBI" id="CHEBI:59789"/>
    </ligand>
</feature>
<dbReference type="SFLD" id="SFLDG01067">
    <property type="entry name" value="SPASM/twitch_domain_containing"/>
    <property type="match status" value="1"/>
</dbReference>
<feature type="binding site" evidence="12">
    <location>
        <position position="20"/>
    </location>
    <ligand>
        <name>[4Fe-4S] cluster</name>
        <dbReference type="ChEBI" id="CHEBI:49883"/>
        <label>1</label>
        <note>4Fe-4S-S-AdoMet</note>
    </ligand>
</feature>
<feature type="binding site" evidence="12">
    <location>
        <position position="118"/>
    </location>
    <ligand>
        <name>S-adenosyl-L-methionine</name>
        <dbReference type="ChEBI" id="CHEBI:59789"/>
    </ligand>
</feature>
<dbReference type="InterPro" id="IPR013785">
    <property type="entry name" value="Aldolase_TIM"/>
</dbReference>
<gene>
    <name evidence="14" type="primary">moaA_2</name>
    <name evidence="12" type="synonym">moaA</name>
    <name evidence="14" type="ORF">ERS852407_05025</name>
</gene>
<proteinExistence type="inferred from homology"/>
<evidence type="ECO:0000259" key="13">
    <source>
        <dbReference type="PROSITE" id="PS51918"/>
    </source>
</evidence>
<dbReference type="InterPro" id="IPR013483">
    <property type="entry name" value="MoaA"/>
</dbReference>
<dbReference type="SFLD" id="SFLDS00029">
    <property type="entry name" value="Radical_SAM"/>
    <property type="match status" value="1"/>
</dbReference>
<dbReference type="EC" id="4.1.99.22" evidence="1 12"/>
<evidence type="ECO:0000256" key="12">
    <source>
        <dbReference type="HAMAP-Rule" id="MF_01225"/>
    </source>
</evidence>
<dbReference type="SUPFAM" id="SSF102114">
    <property type="entry name" value="Radical SAM enzymes"/>
    <property type="match status" value="1"/>
</dbReference>
<protein>
    <recommendedName>
        <fullName evidence="1 12">GTP 3',8-cyclase</fullName>
        <ecNumber evidence="1 12">4.1.99.22</ecNumber>
    </recommendedName>
    <alternativeName>
        <fullName evidence="12">Molybdenum cofactor biosynthesis protein A</fullName>
    </alternativeName>
</protein>
<dbReference type="InterPro" id="IPR050105">
    <property type="entry name" value="MoCo_biosynth_MoaA/MoaC"/>
</dbReference>
<dbReference type="GO" id="GO:0006777">
    <property type="term" value="P:Mo-molybdopterin cofactor biosynthetic process"/>
    <property type="evidence" value="ECO:0007669"/>
    <property type="project" value="UniProtKB-UniRule"/>
</dbReference>
<evidence type="ECO:0000256" key="1">
    <source>
        <dbReference type="ARBA" id="ARBA00012167"/>
    </source>
</evidence>
<comment type="subunit">
    <text evidence="12">Monomer and homodimer.</text>
</comment>
<reference evidence="14 15" key="1">
    <citation type="submission" date="2015-09" db="EMBL/GenBank/DDBJ databases">
        <authorList>
            <consortium name="Pathogen Informatics"/>
        </authorList>
    </citation>
    <scope>NUCLEOTIDE SEQUENCE [LARGE SCALE GENOMIC DNA]</scope>
    <source>
        <strain evidence="14 15">2789STDY5608850</strain>
    </source>
</reference>
<evidence type="ECO:0000256" key="9">
    <source>
        <dbReference type="ARBA" id="ARBA00023150"/>
    </source>
</evidence>
<evidence type="ECO:0000313" key="14">
    <source>
        <dbReference type="EMBL" id="CUP11778.1"/>
    </source>
</evidence>
<dbReference type="GO" id="GO:0005525">
    <property type="term" value="F:GTP binding"/>
    <property type="evidence" value="ECO:0007669"/>
    <property type="project" value="UniProtKB-UniRule"/>
</dbReference>
<keyword evidence="9 12" id="KW-0501">Molybdenum cofactor biosynthesis</keyword>
<dbReference type="SMART" id="SM00729">
    <property type="entry name" value="Elp3"/>
    <property type="match status" value="1"/>
</dbReference>
<dbReference type="InterPro" id="IPR058240">
    <property type="entry name" value="rSAM_sf"/>
</dbReference>
<evidence type="ECO:0000256" key="8">
    <source>
        <dbReference type="ARBA" id="ARBA00023134"/>
    </source>
</evidence>
<dbReference type="InterPro" id="IPR006638">
    <property type="entry name" value="Elp3/MiaA/NifB-like_rSAM"/>
</dbReference>
<keyword evidence="3 12" id="KW-0949">S-adenosyl-L-methionine</keyword>
<evidence type="ECO:0000256" key="11">
    <source>
        <dbReference type="ARBA" id="ARBA00048697"/>
    </source>
</evidence>
<dbReference type="GO" id="GO:1904047">
    <property type="term" value="F:S-adenosyl-L-methionine binding"/>
    <property type="evidence" value="ECO:0007669"/>
    <property type="project" value="UniProtKB-UniRule"/>
</dbReference>
<sequence>MRDGNGRKIDYIRISVTDRCNLRCRYCMPEEGIDLMRHEDILTYQEILKIAETGARLGIRRVKVTGGEPLVRKGVSQLIRELNAIEGMEDVTLTTNGLLLGDMAPELAEVGLSSVNVSLDTLDPERFSQITRRDRFADVMKGIESAVRSGLKVKINCAVMEHLSREDVLAFAEYSVKSGIPVRFIEMMPIGQGRKYHAMDNEELLKILSEEYGDLRESTEPRGNGPAVYYTCASGAGCIGLISAVHHKFCGSCNRVRLTSDGFLKLCLDSPAGVDLRTPLRSGVSDEELRGLMEQWIRLKPESHHFLSSEGREGELPLSDGTTEKCLNMNQIGG</sequence>
<dbReference type="CDD" id="cd01335">
    <property type="entry name" value="Radical_SAM"/>
    <property type="match status" value="1"/>
</dbReference>
<accession>A0A174KPI5</accession>
<dbReference type="InterPro" id="IPR040064">
    <property type="entry name" value="MoaA-like"/>
</dbReference>
<dbReference type="GO" id="GO:0061799">
    <property type="term" value="F:cyclic pyranopterin monophosphate synthase activity"/>
    <property type="evidence" value="ECO:0007669"/>
    <property type="project" value="TreeGrafter"/>
</dbReference>
<feature type="domain" description="Radical SAM core" evidence="13">
    <location>
        <begin position="4"/>
        <end position="226"/>
    </location>
</feature>
<evidence type="ECO:0000256" key="6">
    <source>
        <dbReference type="ARBA" id="ARBA00023004"/>
    </source>
</evidence>
<evidence type="ECO:0000256" key="10">
    <source>
        <dbReference type="ARBA" id="ARBA00023239"/>
    </source>
</evidence>
<keyword evidence="5 12" id="KW-0547">Nucleotide-binding</keyword>
<dbReference type="InterPro" id="IPR010505">
    <property type="entry name" value="MoaA_twitch"/>
</dbReference>
<dbReference type="GO" id="GO:0046872">
    <property type="term" value="F:metal ion binding"/>
    <property type="evidence" value="ECO:0007669"/>
    <property type="project" value="UniProtKB-KW"/>
</dbReference>
<feature type="binding site" evidence="12">
    <location>
        <begin position="255"/>
        <end position="257"/>
    </location>
    <ligand>
        <name>GTP</name>
        <dbReference type="ChEBI" id="CHEBI:37565"/>
    </ligand>
</feature>
<feature type="binding site" evidence="12">
    <location>
        <position position="188"/>
    </location>
    <ligand>
        <name>S-adenosyl-L-methionine</name>
        <dbReference type="ChEBI" id="CHEBI:59789"/>
    </ligand>
</feature>
<dbReference type="EMBL" id="CYZE01000018">
    <property type="protein sequence ID" value="CUP11778.1"/>
    <property type="molecule type" value="Genomic_DNA"/>
</dbReference>
<feature type="binding site" evidence="12">
    <location>
        <position position="267"/>
    </location>
    <ligand>
        <name>[4Fe-4S] cluster</name>
        <dbReference type="ChEBI" id="CHEBI:49883"/>
        <label>2</label>
        <note>4Fe-4S-substrate</note>
    </ligand>
</feature>
<dbReference type="Gene3D" id="3.20.20.70">
    <property type="entry name" value="Aldolase class I"/>
    <property type="match status" value="1"/>
</dbReference>
<comment type="catalytic activity">
    <reaction evidence="11 12">
        <text>GTP + AH2 + S-adenosyl-L-methionine = (8S)-3',8-cyclo-7,8-dihydroguanosine 5'-triphosphate + 5'-deoxyadenosine + L-methionine + A + H(+)</text>
        <dbReference type="Rhea" id="RHEA:49576"/>
        <dbReference type="ChEBI" id="CHEBI:13193"/>
        <dbReference type="ChEBI" id="CHEBI:15378"/>
        <dbReference type="ChEBI" id="CHEBI:17319"/>
        <dbReference type="ChEBI" id="CHEBI:17499"/>
        <dbReference type="ChEBI" id="CHEBI:37565"/>
        <dbReference type="ChEBI" id="CHEBI:57844"/>
        <dbReference type="ChEBI" id="CHEBI:59789"/>
        <dbReference type="ChEBI" id="CHEBI:131766"/>
        <dbReference type="EC" id="4.1.99.22"/>
    </reaction>
</comment>
<dbReference type="PROSITE" id="PS01305">
    <property type="entry name" value="MOAA_NIFB_PQQE"/>
    <property type="match status" value="1"/>
</dbReference>
<evidence type="ECO:0000313" key="15">
    <source>
        <dbReference type="Proteomes" id="UP000095651"/>
    </source>
</evidence>
<comment type="caution">
    <text evidence="12">Lacks conserved residue(s) required for the propagation of feature annotation.</text>
</comment>
<feature type="binding site" evidence="12">
    <location>
        <position position="27"/>
    </location>
    <ligand>
        <name>[4Fe-4S] cluster</name>
        <dbReference type="ChEBI" id="CHEBI:49883"/>
        <label>1</label>
        <note>4Fe-4S-S-AdoMet</note>
    </ligand>
</feature>
<feature type="binding site" evidence="12">
    <location>
        <position position="154"/>
    </location>
    <ligand>
        <name>GTP</name>
        <dbReference type="ChEBI" id="CHEBI:37565"/>
    </ligand>
</feature>
<evidence type="ECO:0000256" key="3">
    <source>
        <dbReference type="ARBA" id="ARBA00022691"/>
    </source>
</evidence>
<dbReference type="RefSeq" id="WP_055659322.1">
    <property type="nucleotide sequence ID" value="NZ_CABIXC010000018.1"/>
</dbReference>
<dbReference type="PROSITE" id="PS51918">
    <property type="entry name" value="RADICAL_SAM"/>
    <property type="match status" value="1"/>
</dbReference>
<comment type="similarity">
    <text evidence="12">Belongs to the radical SAM superfamily. MoaA family.</text>
</comment>
<keyword evidence="4 12" id="KW-0479">Metal-binding</keyword>
<keyword evidence="2 12" id="KW-0004">4Fe-4S</keyword>
<dbReference type="GO" id="GO:0061798">
    <property type="term" value="F:GTP 3',8'-cyclase activity"/>
    <property type="evidence" value="ECO:0007669"/>
    <property type="project" value="UniProtKB-UniRule"/>
</dbReference>
<evidence type="ECO:0000256" key="5">
    <source>
        <dbReference type="ARBA" id="ARBA00022741"/>
    </source>
</evidence>
<feature type="binding site" evidence="12">
    <location>
        <position position="94"/>
    </location>
    <ligand>
        <name>GTP</name>
        <dbReference type="ChEBI" id="CHEBI:37565"/>
    </ligand>
</feature>
<dbReference type="HAMAP" id="MF_01225_B">
    <property type="entry name" value="MoaA_B"/>
    <property type="match status" value="1"/>
</dbReference>
<evidence type="ECO:0000256" key="4">
    <source>
        <dbReference type="ARBA" id="ARBA00022723"/>
    </source>
</evidence>
<dbReference type="AlphaFoldDB" id="A0A174KPI5"/>
<dbReference type="PANTHER" id="PTHR22960:SF0">
    <property type="entry name" value="MOLYBDENUM COFACTOR BIOSYNTHESIS PROTEIN 1"/>
    <property type="match status" value="1"/>
</dbReference>
<dbReference type="GO" id="GO:0051539">
    <property type="term" value="F:4 iron, 4 sulfur cluster binding"/>
    <property type="evidence" value="ECO:0007669"/>
    <property type="project" value="UniProtKB-UniRule"/>
</dbReference>
<feature type="binding site" evidence="12">
    <location>
        <position position="250"/>
    </location>
    <ligand>
        <name>[4Fe-4S] cluster</name>
        <dbReference type="ChEBI" id="CHEBI:49883"/>
        <label>2</label>
        <note>4Fe-4S-substrate</note>
    </ligand>
</feature>
<keyword evidence="10 12" id="KW-0456">Lyase</keyword>
<dbReference type="Pfam" id="PF04055">
    <property type="entry name" value="Radical_SAM"/>
    <property type="match status" value="1"/>
</dbReference>
<feature type="binding site" evidence="12">
    <location>
        <position position="253"/>
    </location>
    <ligand>
        <name>[4Fe-4S] cluster</name>
        <dbReference type="ChEBI" id="CHEBI:49883"/>
        <label>2</label>
        <note>4Fe-4S-substrate</note>
    </ligand>
</feature>
<feature type="binding site" evidence="12">
    <location>
        <position position="26"/>
    </location>
    <ligand>
        <name>S-adenosyl-L-methionine</name>
        <dbReference type="ChEBI" id="CHEBI:59789"/>
    </ligand>
</feature>
<comment type="function">
    <text evidence="12">Catalyzes the cyclization of GTP to (8S)-3',8-cyclo-7,8-dihydroguanosine 5'-triphosphate.</text>
</comment>
<evidence type="ECO:0000256" key="7">
    <source>
        <dbReference type="ARBA" id="ARBA00023014"/>
    </source>
</evidence>
<comment type="cofactor">
    <cofactor evidence="12">
        <name>[4Fe-4S] cluster</name>
        <dbReference type="ChEBI" id="CHEBI:49883"/>
    </cofactor>
    <text evidence="12">Binds 2 [4Fe-4S] clusters. Binds 1 [4Fe-4S] cluster coordinated with 3 cysteines and an exchangeable S-adenosyl-L-methionine and 1 [4Fe-4S] cluster coordinated with 3 cysteines and the GTP-derived substrate.</text>
</comment>
<dbReference type="UniPathway" id="UPA00344"/>
<dbReference type="Proteomes" id="UP000095651">
    <property type="component" value="Unassembled WGS sequence"/>
</dbReference>
<dbReference type="NCBIfam" id="TIGR02666">
    <property type="entry name" value="moaA"/>
    <property type="match status" value="1"/>
</dbReference>
<keyword evidence="8 12" id="KW-0342">GTP-binding</keyword>
<keyword evidence="7 12" id="KW-0411">Iron-sulfur</keyword>
<dbReference type="PANTHER" id="PTHR22960">
    <property type="entry name" value="MOLYBDOPTERIN COFACTOR SYNTHESIS PROTEIN A"/>
    <property type="match status" value="1"/>
</dbReference>
<keyword evidence="6 12" id="KW-0408">Iron</keyword>
<feature type="binding site" evidence="12">
    <location>
        <position position="24"/>
    </location>
    <ligand>
        <name>[4Fe-4S] cluster</name>
        <dbReference type="ChEBI" id="CHEBI:49883"/>
        <label>1</label>
        <note>4Fe-4S-S-AdoMet</note>
    </ligand>
</feature>
<dbReference type="SFLD" id="SFLDG01383">
    <property type="entry name" value="cyclic_pyranopterin_phosphate"/>
    <property type="match status" value="1"/>
</dbReference>
<feature type="binding site" evidence="12">
    <location>
        <position position="13"/>
    </location>
    <ligand>
        <name>GTP</name>
        <dbReference type="ChEBI" id="CHEBI:37565"/>
    </ligand>
</feature>
<dbReference type="SFLD" id="SFLDG01386">
    <property type="entry name" value="main_SPASM_domain-containing"/>
    <property type="match status" value="1"/>
</dbReference>
<dbReference type="InterPro" id="IPR000385">
    <property type="entry name" value="MoaA_NifB_PqqE_Fe-S-bd_CS"/>
</dbReference>
<comment type="pathway">
    <text evidence="12">Cofactor biosynthesis; molybdopterin biosynthesis.</text>
</comment>
<evidence type="ECO:0000256" key="2">
    <source>
        <dbReference type="ARBA" id="ARBA00022485"/>
    </source>
</evidence>
<dbReference type="InterPro" id="IPR007197">
    <property type="entry name" value="rSAM"/>
</dbReference>
<name>A0A174KPI5_9FIRM</name>